<reference evidence="6" key="1">
    <citation type="submission" date="2021-07" db="EMBL/GenBank/DDBJ databases">
        <title>Genome Resource of American Ginseng Black Spot Pathogen Alternaria panax.</title>
        <authorList>
            <person name="Qiu C."/>
            <person name="Wang W."/>
            <person name="Liu Z."/>
        </authorList>
    </citation>
    <scope>NUCLEOTIDE SEQUENCE</scope>
    <source>
        <strain evidence="6">BNCC115425</strain>
    </source>
</reference>
<feature type="transmembrane region" description="Helical" evidence="5">
    <location>
        <begin position="62"/>
        <end position="87"/>
    </location>
</feature>
<evidence type="ECO:0000256" key="5">
    <source>
        <dbReference type="SAM" id="Phobius"/>
    </source>
</evidence>
<dbReference type="InterPro" id="IPR050360">
    <property type="entry name" value="MFS_Sugar_Transporters"/>
</dbReference>
<feature type="transmembrane region" description="Helical" evidence="5">
    <location>
        <begin position="124"/>
        <end position="148"/>
    </location>
</feature>
<keyword evidence="2 5" id="KW-0812">Transmembrane</keyword>
<keyword evidence="7" id="KW-1185">Reference proteome</keyword>
<dbReference type="PANTHER" id="PTHR48022:SF74">
    <property type="entry name" value="SUGAR TRANSPORTER, PUTATIVE (AFU_ORTHOLOGUE AFUA_8G02010)-RELATED"/>
    <property type="match status" value="1"/>
</dbReference>
<proteinExistence type="predicted"/>
<evidence type="ECO:0000256" key="2">
    <source>
        <dbReference type="ARBA" id="ARBA00022692"/>
    </source>
</evidence>
<dbReference type="InterPro" id="IPR036259">
    <property type="entry name" value="MFS_trans_sf"/>
</dbReference>
<comment type="caution">
    <text evidence="6">The sequence shown here is derived from an EMBL/GenBank/DDBJ whole genome shotgun (WGS) entry which is preliminary data.</text>
</comment>
<dbReference type="GO" id="GO:0016020">
    <property type="term" value="C:membrane"/>
    <property type="evidence" value="ECO:0007669"/>
    <property type="project" value="UniProtKB-SubCell"/>
</dbReference>
<dbReference type="Gene3D" id="1.20.1250.20">
    <property type="entry name" value="MFS general substrate transporter like domains"/>
    <property type="match status" value="1"/>
</dbReference>
<evidence type="ECO:0000256" key="4">
    <source>
        <dbReference type="ARBA" id="ARBA00023136"/>
    </source>
</evidence>
<keyword evidence="4 5" id="KW-0472">Membrane</keyword>
<dbReference type="GO" id="GO:0005351">
    <property type="term" value="F:carbohydrate:proton symporter activity"/>
    <property type="evidence" value="ECO:0007669"/>
    <property type="project" value="TreeGrafter"/>
</dbReference>
<dbReference type="PANTHER" id="PTHR48022">
    <property type="entry name" value="PLASTIDIC GLUCOSE TRANSPORTER 4"/>
    <property type="match status" value="1"/>
</dbReference>
<protein>
    <recommendedName>
        <fullName evidence="8">Major facilitator superfamily (MFS) profile domain-containing protein</fullName>
    </recommendedName>
</protein>
<dbReference type="SUPFAM" id="SSF103473">
    <property type="entry name" value="MFS general substrate transporter"/>
    <property type="match status" value="1"/>
</dbReference>
<sequence>MSFFLPDTPRWLANNGFMQEGLQTVADLHLSGDTDAPHPVEWWVTFSVSDIPHFDRWGRKPLLILGGVLMAALLGIVCAFTEASMLIMTRTNGHRNKGMALATTSNCIFNFIIGMVSADTFAGIGGYFYLVIAGFCLLSASLAHFYYVERANHSLEEIAMAFGDKAFADGNEEIMDTVKAEDEKIHNKV</sequence>
<evidence type="ECO:0000256" key="1">
    <source>
        <dbReference type="ARBA" id="ARBA00004141"/>
    </source>
</evidence>
<feature type="transmembrane region" description="Helical" evidence="5">
    <location>
        <begin position="99"/>
        <end position="118"/>
    </location>
</feature>
<dbReference type="InterPro" id="IPR005828">
    <property type="entry name" value="MFS_sugar_transport-like"/>
</dbReference>
<dbReference type="Proteomes" id="UP001199106">
    <property type="component" value="Unassembled WGS sequence"/>
</dbReference>
<name>A0AAD4FEJ6_9PLEO</name>
<dbReference type="Pfam" id="PF00083">
    <property type="entry name" value="Sugar_tr"/>
    <property type="match status" value="1"/>
</dbReference>
<evidence type="ECO:0008006" key="8">
    <source>
        <dbReference type="Google" id="ProtNLM"/>
    </source>
</evidence>
<dbReference type="AlphaFoldDB" id="A0AAD4FEJ6"/>
<evidence type="ECO:0000256" key="3">
    <source>
        <dbReference type="ARBA" id="ARBA00022989"/>
    </source>
</evidence>
<gene>
    <name evidence="6" type="ORF">G6011_05284</name>
</gene>
<comment type="subcellular location">
    <subcellularLocation>
        <location evidence="1">Membrane</location>
        <topology evidence="1">Multi-pass membrane protein</topology>
    </subcellularLocation>
</comment>
<accession>A0AAD4FEJ6</accession>
<evidence type="ECO:0000313" key="7">
    <source>
        <dbReference type="Proteomes" id="UP001199106"/>
    </source>
</evidence>
<keyword evidence="3 5" id="KW-1133">Transmembrane helix</keyword>
<evidence type="ECO:0000313" key="6">
    <source>
        <dbReference type="EMBL" id="KAG9187413.1"/>
    </source>
</evidence>
<organism evidence="6 7">
    <name type="scientific">Alternaria panax</name>
    <dbReference type="NCBI Taxonomy" id="48097"/>
    <lineage>
        <taxon>Eukaryota</taxon>
        <taxon>Fungi</taxon>
        <taxon>Dikarya</taxon>
        <taxon>Ascomycota</taxon>
        <taxon>Pezizomycotina</taxon>
        <taxon>Dothideomycetes</taxon>
        <taxon>Pleosporomycetidae</taxon>
        <taxon>Pleosporales</taxon>
        <taxon>Pleosporineae</taxon>
        <taxon>Pleosporaceae</taxon>
        <taxon>Alternaria</taxon>
        <taxon>Alternaria sect. Panax</taxon>
    </lineage>
</organism>
<dbReference type="EMBL" id="JAANER010000007">
    <property type="protein sequence ID" value="KAG9187413.1"/>
    <property type="molecule type" value="Genomic_DNA"/>
</dbReference>